<keyword evidence="2" id="KW-1185">Reference proteome</keyword>
<accession>A0A4R9JC25</accession>
<dbReference type="RefSeq" id="WP_135613505.1">
    <property type="nucleotide sequence ID" value="NZ_RQFY01000001.1"/>
</dbReference>
<dbReference type="AlphaFoldDB" id="A0A4R9JC25"/>
<name>A0A4R9JC25_9LEPT</name>
<dbReference type="EMBL" id="RQFY01000001">
    <property type="protein sequence ID" value="TGL36559.1"/>
    <property type="molecule type" value="Genomic_DNA"/>
</dbReference>
<dbReference type="Proteomes" id="UP000297871">
    <property type="component" value="Unassembled WGS sequence"/>
</dbReference>
<organism evidence="1 2">
    <name type="scientific">Leptospira koniambonensis</name>
    <dbReference type="NCBI Taxonomy" id="2484950"/>
    <lineage>
        <taxon>Bacteria</taxon>
        <taxon>Pseudomonadati</taxon>
        <taxon>Spirochaetota</taxon>
        <taxon>Spirochaetia</taxon>
        <taxon>Leptospirales</taxon>
        <taxon>Leptospiraceae</taxon>
        <taxon>Leptospira</taxon>
    </lineage>
</organism>
<sequence length="75" mass="8628">MNILPKITIGEIQSMQIEEQIDALSTIWDQIALKNPAIHVSKEDKQLLDERFASEQNTVGISWTELKNRILHSKK</sequence>
<dbReference type="OrthoDB" id="332125at2"/>
<protein>
    <recommendedName>
        <fullName evidence="3">Addiction module protein</fullName>
    </recommendedName>
</protein>
<evidence type="ECO:0008006" key="3">
    <source>
        <dbReference type="Google" id="ProtNLM"/>
    </source>
</evidence>
<gene>
    <name evidence="1" type="ORF">EHQ52_01390</name>
</gene>
<comment type="caution">
    <text evidence="1">The sequence shown here is derived from an EMBL/GenBank/DDBJ whole genome shotgun (WGS) entry which is preliminary data.</text>
</comment>
<reference evidence="1" key="1">
    <citation type="journal article" date="2019" name="PLoS Negl. Trop. Dis.">
        <title>Revisiting the worldwide diversity of Leptospira species in the environment.</title>
        <authorList>
            <person name="Vincent A.T."/>
            <person name="Schiettekatte O."/>
            <person name="Bourhy P."/>
            <person name="Veyrier F.J."/>
            <person name="Picardeau M."/>
        </authorList>
    </citation>
    <scope>NUCLEOTIDE SEQUENCE [LARGE SCALE GENOMIC DNA]</scope>
    <source>
        <strain evidence="1">201800265</strain>
    </source>
</reference>
<proteinExistence type="predicted"/>
<evidence type="ECO:0000313" key="2">
    <source>
        <dbReference type="Proteomes" id="UP000297871"/>
    </source>
</evidence>
<evidence type="ECO:0000313" key="1">
    <source>
        <dbReference type="EMBL" id="TGL36559.1"/>
    </source>
</evidence>